<dbReference type="OrthoDB" id="629492at2759"/>
<organism evidence="4 5">
    <name type="scientific">Gigaspora margarita</name>
    <dbReference type="NCBI Taxonomy" id="4874"/>
    <lineage>
        <taxon>Eukaryota</taxon>
        <taxon>Fungi</taxon>
        <taxon>Fungi incertae sedis</taxon>
        <taxon>Mucoromycota</taxon>
        <taxon>Glomeromycotina</taxon>
        <taxon>Glomeromycetes</taxon>
        <taxon>Diversisporales</taxon>
        <taxon>Gigasporaceae</taxon>
        <taxon>Gigaspora</taxon>
    </lineage>
</organism>
<dbReference type="PANTHER" id="PTHR44858:SF1">
    <property type="entry name" value="UDP-N-ACETYLGLUCOSAMINE--PEPTIDE N-ACETYLGLUCOSAMINYLTRANSFERASE SPINDLY-RELATED"/>
    <property type="match status" value="1"/>
</dbReference>
<feature type="repeat" description="TPR" evidence="3">
    <location>
        <begin position="121"/>
        <end position="154"/>
    </location>
</feature>
<feature type="repeat" description="TPR" evidence="3">
    <location>
        <begin position="53"/>
        <end position="86"/>
    </location>
</feature>
<evidence type="ECO:0000256" key="2">
    <source>
        <dbReference type="ARBA" id="ARBA00022803"/>
    </source>
</evidence>
<dbReference type="PROSITE" id="PS50005">
    <property type="entry name" value="TPR"/>
    <property type="match status" value="3"/>
</dbReference>
<dbReference type="Pfam" id="PF07719">
    <property type="entry name" value="TPR_2"/>
    <property type="match status" value="1"/>
</dbReference>
<dbReference type="Gene3D" id="1.25.40.10">
    <property type="entry name" value="Tetratricopeptide repeat domain"/>
    <property type="match status" value="1"/>
</dbReference>
<dbReference type="PANTHER" id="PTHR44858">
    <property type="entry name" value="TETRATRICOPEPTIDE REPEAT PROTEIN 6"/>
    <property type="match status" value="1"/>
</dbReference>
<evidence type="ECO:0000313" key="4">
    <source>
        <dbReference type="EMBL" id="KAF0489276.1"/>
    </source>
</evidence>
<dbReference type="AlphaFoldDB" id="A0A8H4EI96"/>
<name>A0A8H4EI96_GIGMA</name>
<dbReference type="SMART" id="SM00028">
    <property type="entry name" value="TPR"/>
    <property type="match status" value="3"/>
</dbReference>
<dbReference type="EMBL" id="WTPW01000673">
    <property type="protein sequence ID" value="KAF0489276.1"/>
    <property type="molecule type" value="Genomic_DNA"/>
</dbReference>
<feature type="repeat" description="TPR" evidence="3">
    <location>
        <begin position="87"/>
        <end position="120"/>
    </location>
</feature>
<reference evidence="4 5" key="1">
    <citation type="journal article" date="2019" name="Environ. Microbiol.">
        <title>At the nexus of three kingdoms: the genome of the mycorrhizal fungus Gigaspora margarita provides insights into plant, endobacterial and fungal interactions.</title>
        <authorList>
            <person name="Venice F."/>
            <person name="Ghignone S."/>
            <person name="Salvioli di Fossalunga A."/>
            <person name="Amselem J."/>
            <person name="Novero M."/>
            <person name="Xianan X."/>
            <person name="Sedzielewska Toro K."/>
            <person name="Morin E."/>
            <person name="Lipzen A."/>
            <person name="Grigoriev I.V."/>
            <person name="Henrissat B."/>
            <person name="Martin F.M."/>
            <person name="Bonfante P."/>
        </authorList>
    </citation>
    <scope>NUCLEOTIDE SEQUENCE [LARGE SCALE GENOMIC DNA]</scope>
    <source>
        <strain evidence="4 5">BEG34</strain>
    </source>
</reference>
<keyword evidence="5" id="KW-1185">Reference proteome</keyword>
<gene>
    <name evidence="4" type="ORF">F8M41_022106</name>
</gene>
<comment type="caution">
    <text evidence="4">The sequence shown here is derived from an EMBL/GenBank/DDBJ whole genome shotgun (WGS) entry which is preliminary data.</text>
</comment>
<keyword evidence="1" id="KW-0677">Repeat</keyword>
<dbReference type="InterPro" id="IPR019734">
    <property type="entry name" value="TPR_rpt"/>
</dbReference>
<evidence type="ECO:0000256" key="1">
    <source>
        <dbReference type="ARBA" id="ARBA00022737"/>
    </source>
</evidence>
<keyword evidence="2 3" id="KW-0802">TPR repeat</keyword>
<proteinExistence type="predicted"/>
<dbReference type="Proteomes" id="UP000439903">
    <property type="component" value="Unassembled WGS sequence"/>
</dbReference>
<accession>A0A8H4EI96</accession>
<dbReference type="InterPro" id="IPR013105">
    <property type="entry name" value="TPR_2"/>
</dbReference>
<sequence>MEENHEFDEQNFLIIADSDLRDVLDTSTCSTPLHIHATGENNNDLDNVHEYTSSEYELRGLDYIDQGQYDRSIEYFSNALKIEPNRASSLIYRGLVYNFLNRHEDAVTDSTKALVIQPQNPQALFIRGQAYLSLSRQEESFKDFNGILEMEPNKI</sequence>
<dbReference type="InterPro" id="IPR011990">
    <property type="entry name" value="TPR-like_helical_dom_sf"/>
</dbReference>
<evidence type="ECO:0000256" key="3">
    <source>
        <dbReference type="PROSITE-ProRule" id="PRU00339"/>
    </source>
</evidence>
<dbReference type="PROSITE" id="PS50293">
    <property type="entry name" value="TPR_REGION"/>
    <property type="match status" value="1"/>
</dbReference>
<protein>
    <submittedName>
        <fullName evidence="4">Tetratricopeptide repeat protein</fullName>
    </submittedName>
</protein>
<dbReference type="SUPFAM" id="SSF48452">
    <property type="entry name" value="TPR-like"/>
    <property type="match status" value="1"/>
</dbReference>
<dbReference type="Pfam" id="PF13181">
    <property type="entry name" value="TPR_8"/>
    <property type="match status" value="1"/>
</dbReference>
<evidence type="ECO:0000313" key="5">
    <source>
        <dbReference type="Proteomes" id="UP000439903"/>
    </source>
</evidence>
<dbReference type="InterPro" id="IPR050498">
    <property type="entry name" value="Ycf3"/>
</dbReference>